<dbReference type="EMBL" id="FPBT01000016">
    <property type="protein sequence ID" value="SFU59438.1"/>
    <property type="molecule type" value="Genomic_DNA"/>
</dbReference>
<dbReference type="GO" id="GO:0032153">
    <property type="term" value="C:cell division site"/>
    <property type="evidence" value="ECO:0007669"/>
    <property type="project" value="TreeGrafter"/>
</dbReference>
<dbReference type="PANTHER" id="PTHR34981">
    <property type="entry name" value="CELL DIVISION PROTEIN ZAPA"/>
    <property type="match status" value="1"/>
</dbReference>
<keyword evidence="12" id="KW-1185">Reference proteome</keyword>
<comment type="function">
    <text evidence="7">Activator of cell division through the inhibition of FtsZ GTPase activity, therefore promoting FtsZ assembly into bundles of protofilaments necessary for the formation of the division Z ring. It is recruited early at mid-cell but it is not essential for cell division.</text>
</comment>
<reference evidence="11 12" key="1">
    <citation type="submission" date="2016-10" db="EMBL/GenBank/DDBJ databases">
        <authorList>
            <person name="de Groot N.N."/>
        </authorList>
    </citation>
    <scope>NUCLEOTIDE SEQUENCE [LARGE SCALE GENOMIC DNA]</scope>
    <source>
        <strain evidence="11 12">KHGC13</strain>
    </source>
</reference>
<dbReference type="Proteomes" id="UP000198817">
    <property type="component" value="Unassembled WGS sequence"/>
</dbReference>
<evidence type="ECO:0000256" key="9">
    <source>
        <dbReference type="ARBA" id="ARBA00033158"/>
    </source>
</evidence>
<comment type="subunit">
    <text evidence="8">Homodimer. Interacts with FtsZ.</text>
</comment>
<dbReference type="STRING" id="155865.SAMN05216515_11711"/>
<evidence type="ECO:0000256" key="5">
    <source>
        <dbReference type="ARBA" id="ARBA00023210"/>
    </source>
</evidence>
<name>A0A1I7HFC0_9FIRM</name>
<organism evidence="11 12">
    <name type="scientific">Eubacterium pyruvativorans</name>
    <dbReference type="NCBI Taxonomy" id="155865"/>
    <lineage>
        <taxon>Bacteria</taxon>
        <taxon>Bacillati</taxon>
        <taxon>Bacillota</taxon>
        <taxon>Clostridia</taxon>
        <taxon>Eubacteriales</taxon>
        <taxon>Eubacteriaceae</taxon>
        <taxon>Eubacterium</taxon>
    </lineage>
</organism>
<evidence type="ECO:0000313" key="11">
    <source>
        <dbReference type="EMBL" id="SFU59438.1"/>
    </source>
</evidence>
<dbReference type="Gene3D" id="6.10.250.790">
    <property type="match status" value="1"/>
</dbReference>
<evidence type="ECO:0000313" key="12">
    <source>
        <dbReference type="Proteomes" id="UP000198817"/>
    </source>
</evidence>
<dbReference type="InterPro" id="IPR053712">
    <property type="entry name" value="Bac_CellDiv_Activator"/>
</dbReference>
<evidence type="ECO:0000256" key="3">
    <source>
        <dbReference type="ARBA" id="ARBA00022490"/>
    </source>
</evidence>
<dbReference type="GO" id="GO:0043093">
    <property type="term" value="P:FtsZ-dependent cytokinesis"/>
    <property type="evidence" value="ECO:0007669"/>
    <property type="project" value="TreeGrafter"/>
</dbReference>
<keyword evidence="5" id="KW-0717">Septation</keyword>
<comment type="subcellular location">
    <subcellularLocation>
        <location evidence="1">Cytoplasm</location>
    </subcellularLocation>
</comment>
<proteinExistence type="predicted"/>
<evidence type="ECO:0000256" key="1">
    <source>
        <dbReference type="ARBA" id="ARBA00004496"/>
    </source>
</evidence>
<dbReference type="GO" id="GO:0000921">
    <property type="term" value="P:septin ring assembly"/>
    <property type="evidence" value="ECO:0007669"/>
    <property type="project" value="TreeGrafter"/>
</dbReference>
<dbReference type="GO" id="GO:0000917">
    <property type="term" value="P:division septum assembly"/>
    <property type="evidence" value="ECO:0007669"/>
    <property type="project" value="UniProtKB-KW"/>
</dbReference>
<evidence type="ECO:0000256" key="2">
    <source>
        <dbReference type="ARBA" id="ARBA00015195"/>
    </source>
</evidence>
<dbReference type="InterPro" id="IPR007838">
    <property type="entry name" value="Cell_div_ZapA-like"/>
</dbReference>
<keyword evidence="4 11" id="KW-0132">Cell division</keyword>
<keyword evidence="6" id="KW-0131">Cell cycle</keyword>
<dbReference type="SUPFAM" id="SSF102829">
    <property type="entry name" value="Cell division protein ZapA-like"/>
    <property type="match status" value="1"/>
</dbReference>
<accession>A0A1I7HFC0</accession>
<evidence type="ECO:0000256" key="4">
    <source>
        <dbReference type="ARBA" id="ARBA00022618"/>
    </source>
</evidence>
<sequence length="156" mass="17972">MRNGTVMGDSVKVKIFGQEYNISGDKPEDEILKIAQYVDNKMRLISKLTGQTGSVPTLTALNIAEEYFDSLSQIESLRIANKQTERDNAHYVKMLEESKKSYIQAKELAEKLQKEQSEEHGKYADLEKRCTEYENSVFDLQMENIQLKSELEKLNK</sequence>
<evidence type="ECO:0000256" key="10">
    <source>
        <dbReference type="SAM" id="Coils"/>
    </source>
</evidence>
<dbReference type="GO" id="GO:0030428">
    <property type="term" value="C:cell septum"/>
    <property type="evidence" value="ECO:0007669"/>
    <property type="project" value="TreeGrafter"/>
</dbReference>
<dbReference type="PANTHER" id="PTHR34981:SF1">
    <property type="entry name" value="CELL DIVISION PROTEIN ZAPA"/>
    <property type="match status" value="1"/>
</dbReference>
<dbReference type="Pfam" id="PF05164">
    <property type="entry name" value="ZapA"/>
    <property type="match status" value="1"/>
</dbReference>
<dbReference type="GO" id="GO:0005829">
    <property type="term" value="C:cytosol"/>
    <property type="evidence" value="ECO:0007669"/>
    <property type="project" value="TreeGrafter"/>
</dbReference>
<evidence type="ECO:0000256" key="7">
    <source>
        <dbReference type="ARBA" id="ARBA00024910"/>
    </source>
</evidence>
<dbReference type="AlphaFoldDB" id="A0A1I7HFC0"/>
<feature type="coiled-coil region" evidence="10">
    <location>
        <begin position="95"/>
        <end position="143"/>
    </location>
</feature>
<gene>
    <name evidence="11" type="ORF">SAMN05216508_11627</name>
</gene>
<evidence type="ECO:0000256" key="8">
    <source>
        <dbReference type="ARBA" id="ARBA00026068"/>
    </source>
</evidence>
<evidence type="ECO:0000256" key="6">
    <source>
        <dbReference type="ARBA" id="ARBA00023306"/>
    </source>
</evidence>
<protein>
    <recommendedName>
        <fullName evidence="2">Cell division protein ZapA</fullName>
    </recommendedName>
    <alternativeName>
        <fullName evidence="9">Z ring-associated protein ZapA</fullName>
    </alternativeName>
</protein>
<dbReference type="InterPro" id="IPR036192">
    <property type="entry name" value="Cell_div_ZapA-like_sf"/>
</dbReference>
<keyword evidence="10" id="KW-0175">Coiled coil</keyword>
<keyword evidence="3" id="KW-0963">Cytoplasm</keyword>